<feature type="region of interest" description="Disordered" evidence="7">
    <location>
        <begin position="109"/>
        <end position="157"/>
    </location>
</feature>
<keyword evidence="4" id="KW-0749">Sporulation</keyword>
<comment type="similarity">
    <text evidence="2">Belongs to the SsgA family.</text>
</comment>
<comment type="subcellular location">
    <subcellularLocation>
        <location evidence="1">Cell septum</location>
    </subcellularLocation>
</comment>
<evidence type="ECO:0008006" key="10">
    <source>
        <dbReference type="Google" id="ProtNLM"/>
    </source>
</evidence>
<reference evidence="8 9" key="1">
    <citation type="submission" date="2021-03" db="EMBL/GenBank/DDBJ databases">
        <title>Sequencing the genomes of 1000 actinobacteria strains.</title>
        <authorList>
            <person name="Klenk H.-P."/>
        </authorList>
    </citation>
    <scope>NUCLEOTIDE SEQUENCE [LARGE SCALE GENOMIC DNA]</scope>
    <source>
        <strain evidence="8 9">DSM 40843</strain>
    </source>
</reference>
<evidence type="ECO:0000256" key="2">
    <source>
        <dbReference type="ARBA" id="ARBA00009323"/>
    </source>
</evidence>
<feature type="compositionally biased region" description="Low complexity" evidence="7">
    <location>
        <begin position="144"/>
        <end position="157"/>
    </location>
</feature>
<keyword evidence="6" id="KW-0131">Cell cycle</keyword>
<keyword evidence="3" id="KW-0132">Cell division</keyword>
<dbReference type="RefSeq" id="WP_209470321.1">
    <property type="nucleotide sequence ID" value="NZ_BMWJ01000008.1"/>
</dbReference>
<evidence type="ECO:0000256" key="4">
    <source>
        <dbReference type="ARBA" id="ARBA00022969"/>
    </source>
</evidence>
<proteinExistence type="inferred from homology"/>
<evidence type="ECO:0000256" key="3">
    <source>
        <dbReference type="ARBA" id="ARBA00022618"/>
    </source>
</evidence>
<protein>
    <recommendedName>
        <fullName evidence="10">SsgA family sporulation/cell division regulator</fullName>
    </recommendedName>
</protein>
<organism evidence="8 9">
    <name type="scientific">Streptomyces clavifer</name>
    <dbReference type="NCBI Taxonomy" id="68188"/>
    <lineage>
        <taxon>Bacteria</taxon>
        <taxon>Bacillati</taxon>
        <taxon>Actinomycetota</taxon>
        <taxon>Actinomycetes</taxon>
        <taxon>Kitasatosporales</taxon>
        <taxon>Streptomycetaceae</taxon>
        <taxon>Streptomyces</taxon>
    </lineage>
</organism>
<evidence type="ECO:0000256" key="7">
    <source>
        <dbReference type="SAM" id="MobiDB-lite"/>
    </source>
</evidence>
<keyword evidence="5" id="KW-0717">Septation</keyword>
<dbReference type="InterPro" id="IPR038658">
    <property type="entry name" value="SsgB_sf"/>
</dbReference>
<dbReference type="Pfam" id="PF04686">
    <property type="entry name" value="SsgA"/>
    <property type="match status" value="1"/>
</dbReference>
<evidence type="ECO:0000256" key="6">
    <source>
        <dbReference type="ARBA" id="ARBA00023306"/>
    </source>
</evidence>
<evidence type="ECO:0000256" key="1">
    <source>
        <dbReference type="ARBA" id="ARBA00004431"/>
    </source>
</evidence>
<sequence>MSLVIREHARARLITDGPDPRRIPVELRCDPGDPRTVQIGLPGGVDWAFGRDLLEKGLRSPVTRGDIRVWPCGRAQLILELHSADGVAVFQFDRAPLIRFLRRVHDQFGSSAGTGGSKGTGRAASGAGTGGRVRTRTDAVSETPAGAPAPAASTTRT</sequence>
<dbReference type="Gene3D" id="2.30.31.20">
    <property type="entry name" value="Sporulation-specific cell division protein SsgB"/>
    <property type="match status" value="1"/>
</dbReference>
<comment type="caution">
    <text evidence="8">The sequence shown here is derived from an EMBL/GenBank/DDBJ whole genome shotgun (WGS) entry which is preliminary data.</text>
</comment>
<accession>A0ABS4VAC0</accession>
<dbReference type="InterPro" id="IPR006776">
    <property type="entry name" value="SsgB"/>
</dbReference>
<evidence type="ECO:0000256" key="5">
    <source>
        <dbReference type="ARBA" id="ARBA00023210"/>
    </source>
</evidence>
<dbReference type="EMBL" id="JAGINS010000001">
    <property type="protein sequence ID" value="MBP2360847.1"/>
    <property type="molecule type" value="Genomic_DNA"/>
</dbReference>
<dbReference type="Proteomes" id="UP001519311">
    <property type="component" value="Unassembled WGS sequence"/>
</dbReference>
<evidence type="ECO:0000313" key="9">
    <source>
        <dbReference type="Proteomes" id="UP001519311"/>
    </source>
</evidence>
<keyword evidence="9" id="KW-1185">Reference proteome</keyword>
<name>A0ABS4VAC0_9ACTN</name>
<evidence type="ECO:0000313" key="8">
    <source>
        <dbReference type="EMBL" id="MBP2360847.1"/>
    </source>
</evidence>
<gene>
    <name evidence="8" type="ORF">JOF59_003247</name>
</gene>